<dbReference type="PANTHER" id="PTHR35566:SF1">
    <property type="entry name" value="TYPE VI SECRETION SYSTEM BASEPLATE COMPONENT TSSK1"/>
    <property type="match status" value="1"/>
</dbReference>
<dbReference type="Proteomes" id="UP001056937">
    <property type="component" value="Chromosome 2"/>
</dbReference>
<dbReference type="NCBIfam" id="TIGR03353">
    <property type="entry name" value="VI_chp_4"/>
    <property type="match status" value="1"/>
</dbReference>
<dbReference type="EMBL" id="CP084931">
    <property type="protein sequence ID" value="USI74911.1"/>
    <property type="molecule type" value="Genomic_DNA"/>
</dbReference>
<dbReference type="InterPro" id="IPR010263">
    <property type="entry name" value="T6SS_TssK"/>
</dbReference>
<proteinExistence type="predicted"/>
<dbReference type="PANTHER" id="PTHR35566">
    <property type="entry name" value="BLR3599 PROTEIN"/>
    <property type="match status" value="1"/>
</dbReference>
<organism evidence="1 2">
    <name type="scientific">Sphingomonas morindae</name>
    <dbReference type="NCBI Taxonomy" id="1541170"/>
    <lineage>
        <taxon>Bacteria</taxon>
        <taxon>Pseudomonadati</taxon>
        <taxon>Pseudomonadota</taxon>
        <taxon>Alphaproteobacteria</taxon>
        <taxon>Sphingomonadales</taxon>
        <taxon>Sphingomonadaceae</taxon>
        <taxon>Sphingomonas</taxon>
    </lineage>
</organism>
<sequence length="448" mass="49149">MVGDARVAWREGQFLRQQHFQQQQRHGDAMLAAQARAAGPWRWGVIELAINQDLAALGKFAVDRLVGIMPDGLVFAIPGDAPPPAPLDMAGDSRDALVQLTLPAIQPGAVEYRERDDPGAAAVRYVVEEEAVIDGFAEERTAEPIELARPNLRFGVTPDQTYGRVLLGLARVRETRNGALLFDERYIPPALDIRASPRLAGFLADIIGRATQRIEELARRAVEATDGGAESFANFLLLQALNRWTPQLEHLARLPMVHPERLFEALLGMAGELATLTTAERRPPRLPAYDHGQLRESFEPVVEVIQAALSAVYDRAAVQLPLKQAGPGAYTARNTDPALYQTGYFYLAVRARLSLDEVRARFPSVAKIGSVQKMRQIVESALEGVPLRHVPTPPPQIRSLPGHVYFELDRAAADWAELAAAPALGLHVAGDWPDLALELWCVRKAGGR</sequence>
<evidence type="ECO:0000313" key="2">
    <source>
        <dbReference type="Proteomes" id="UP001056937"/>
    </source>
</evidence>
<accession>A0ABY4XD66</accession>
<dbReference type="RefSeq" id="WP_252168726.1">
    <property type="nucleotide sequence ID" value="NZ_CP084931.1"/>
</dbReference>
<dbReference type="Pfam" id="PF05936">
    <property type="entry name" value="T6SS_VasE"/>
    <property type="match status" value="1"/>
</dbReference>
<keyword evidence="2" id="KW-1185">Reference proteome</keyword>
<name>A0ABY4XD66_9SPHN</name>
<gene>
    <name evidence="1" type="primary">tssK</name>
    <name evidence="1" type="ORF">LHA26_17210</name>
</gene>
<reference evidence="1" key="1">
    <citation type="journal article" date="2022" name="Toxins">
        <title>Genomic Analysis of Sphingopyxis sp. USTB-05 for Biodegrading Cyanobacterial Hepatotoxins.</title>
        <authorList>
            <person name="Liu C."/>
            <person name="Xu Q."/>
            <person name="Zhao Z."/>
            <person name="Zhang H."/>
            <person name="Liu X."/>
            <person name="Yin C."/>
            <person name="Liu Y."/>
            <person name="Yan H."/>
        </authorList>
    </citation>
    <scope>NUCLEOTIDE SEQUENCE</scope>
    <source>
        <strain evidence="1">NBD5</strain>
    </source>
</reference>
<protein>
    <submittedName>
        <fullName evidence="1">Type VI secretion system baseplate subunit TssK</fullName>
    </submittedName>
</protein>
<evidence type="ECO:0000313" key="1">
    <source>
        <dbReference type="EMBL" id="USI74911.1"/>
    </source>
</evidence>